<comment type="caution">
    <text evidence="1">The sequence shown here is derived from an EMBL/GenBank/DDBJ whole genome shotgun (WGS) entry which is preliminary data.</text>
</comment>
<gene>
    <name evidence="1" type="ORF">EDS130_LOCUS19887</name>
    <name evidence="2" type="ORF">XAT740_LOCUS20658</name>
</gene>
<evidence type="ECO:0000313" key="3">
    <source>
        <dbReference type="Proteomes" id="UP000663828"/>
    </source>
</evidence>
<name>A0A814P0M1_ADIRI</name>
<reference evidence="1" key="1">
    <citation type="submission" date="2021-02" db="EMBL/GenBank/DDBJ databases">
        <authorList>
            <person name="Nowell W R."/>
        </authorList>
    </citation>
    <scope>NUCLEOTIDE SEQUENCE</scope>
</reference>
<protein>
    <submittedName>
        <fullName evidence="1">Uncharacterized protein</fullName>
    </submittedName>
</protein>
<evidence type="ECO:0000313" key="1">
    <source>
        <dbReference type="EMBL" id="CAF1098896.1"/>
    </source>
</evidence>
<proteinExistence type="predicted"/>
<dbReference type="EMBL" id="CAJNOJ010000096">
    <property type="protein sequence ID" value="CAF1098896.1"/>
    <property type="molecule type" value="Genomic_DNA"/>
</dbReference>
<evidence type="ECO:0000313" key="2">
    <source>
        <dbReference type="EMBL" id="CAF1145500.1"/>
    </source>
</evidence>
<accession>A0A814P0M1</accession>
<dbReference type="EMBL" id="CAJNOR010001451">
    <property type="protein sequence ID" value="CAF1145500.1"/>
    <property type="molecule type" value="Genomic_DNA"/>
</dbReference>
<organism evidence="1 4">
    <name type="scientific">Adineta ricciae</name>
    <name type="common">Rotifer</name>
    <dbReference type="NCBI Taxonomy" id="249248"/>
    <lineage>
        <taxon>Eukaryota</taxon>
        <taxon>Metazoa</taxon>
        <taxon>Spiralia</taxon>
        <taxon>Gnathifera</taxon>
        <taxon>Rotifera</taxon>
        <taxon>Eurotatoria</taxon>
        <taxon>Bdelloidea</taxon>
        <taxon>Adinetida</taxon>
        <taxon>Adinetidae</taxon>
        <taxon>Adineta</taxon>
    </lineage>
</organism>
<dbReference type="Proteomes" id="UP000663852">
    <property type="component" value="Unassembled WGS sequence"/>
</dbReference>
<sequence>MLSWDNCNLNSGPLIIHLSDVDDIDATLDVVEFLRKKQIPLQWHTHGYICQYVPYRLIREFREQYPACIRRTKLNRRSFWTLK</sequence>
<dbReference type="Proteomes" id="UP000663828">
    <property type="component" value="Unassembled WGS sequence"/>
</dbReference>
<keyword evidence="3" id="KW-1185">Reference proteome</keyword>
<evidence type="ECO:0000313" key="4">
    <source>
        <dbReference type="Proteomes" id="UP000663852"/>
    </source>
</evidence>
<dbReference type="AlphaFoldDB" id="A0A814P0M1"/>